<organism evidence="2 3">
    <name type="scientific">Elysia crispata</name>
    <name type="common">lettuce slug</name>
    <dbReference type="NCBI Taxonomy" id="231223"/>
    <lineage>
        <taxon>Eukaryota</taxon>
        <taxon>Metazoa</taxon>
        <taxon>Spiralia</taxon>
        <taxon>Lophotrochozoa</taxon>
        <taxon>Mollusca</taxon>
        <taxon>Gastropoda</taxon>
        <taxon>Heterobranchia</taxon>
        <taxon>Euthyneura</taxon>
        <taxon>Panpulmonata</taxon>
        <taxon>Sacoglossa</taxon>
        <taxon>Placobranchoidea</taxon>
        <taxon>Plakobranchidae</taxon>
        <taxon>Elysia</taxon>
    </lineage>
</organism>
<name>A0AAE1CQI9_9GAST</name>
<feature type="compositionally biased region" description="Polar residues" evidence="1">
    <location>
        <begin position="65"/>
        <end position="78"/>
    </location>
</feature>
<evidence type="ECO:0000256" key="1">
    <source>
        <dbReference type="SAM" id="MobiDB-lite"/>
    </source>
</evidence>
<evidence type="ECO:0000313" key="2">
    <source>
        <dbReference type="EMBL" id="KAK3728863.1"/>
    </source>
</evidence>
<proteinExistence type="predicted"/>
<accession>A0AAE1CQI9</accession>
<sequence>MYTQTRLALFHSLRGQVTGESSNCLRGVIYSRLVCTEAQPNDRALLFLKGPRLSDFGPTAVAGDHNSSVGPSIRTTGVVSKLDQ</sequence>
<evidence type="ECO:0000313" key="3">
    <source>
        <dbReference type="Proteomes" id="UP001283361"/>
    </source>
</evidence>
<gene>
    <name evidence="2" type="ORF">RRG08_014280</name>
</gene>
<reference evidence="2" key="1">
    <citation type="journal article" date="2023" name="G3 (Bethesda)">
        <title>A reference genome for the long-term kleptoplast-retaining sea slug Elysia crispata morphotype clarki.</title>
        <authorList>
            <person name="Eastman K.E."/>
            <person name="Pendleton A.L."/>
            <person name="Shaikh M.A."/>
            <person name="Suttiyut T."/>
            <person name="Ogas R."/>
            <person name="Tomko P."/>
            <person name="Gavelis G."/>
            <person name="Widhalm J.R."/>
            <person name="Wisecaver J.H."/>
        </authorList>
    </citation>
    <scope>NUCLEOTIDE SEQUENCE</scope>
    <source>
        <strain evidence="2">ECLA1</strain>
    </source>
</reference>
<feature type="region of interest" description="Disordered" evidence="1">
    <location>
        <begin position="59"/>
        <end position="84"/>
    </location>
</feature>
<protein>
    <submittedName>
        <fullName evidence="2">Uncharacterized protein</fullName>
    </submittedName>
</protein>
<dbReference type="Proteomes" id="UP001283361">
    <property type="component" value="Unassembled WGS sequence"/>
</dbReference>
<dbReference type="EMBL" id="JAWDGP010007171">
    <property type="protein sequence ID" value="KAK3728863.1"/>
    <property type="molecule type" value="Genomic_DNA"/>
</dbReference>
<dbReference type="AlphaFoldDB" id="A0AAE1CQI9"/>
<comment type="caution">
    <text evidence="2">The sequence shown here is derived from an EMBL/GenBank/DDBJ whole genome shotgun (WGS) entry which is preliminary data.</text>
</comment>
<keyword evidence="3" id="KW-1185">Reference proteome</keyword>